<dbReference type="NCBIfam" id="TIGR02100">
    <property type="entry name" value="glgX_debranch"/>
    <property type="match status" value="1"/>
</dbReference>
<accession>A0A4Q7LPM0</accession>
<dbReference type="InterPro" id="IPR004193">
    <property type="entry name" value="Glyco_hydro_13_N"/>
</dbReference>
<dbReference type="CDD" id="cd11326">
    <property type="entry name" value="AmyAc_Glg_debranch"/>
    <property type="match status" value="1"/>
</dbReference>
<dbReference type="AlphaFoldDB" id="A0A4Q7LPM0"/>
<dbReference type="Pfam" id="PF00128">
    <property type="entry name" value="Alpha-amylase"/>
    <property type="match status" value="1"/>
</dbReference>
<dbReference type="PANTHER" id="PTHR43002">
    <property type="entry name" value="GLYCOGEN DEBRANCHING ENZYME"/>
    <property type="match status" value="1"/>
</dbReference>
<dbReference type="InterPro" id="IPR044505">
    <property type="entry name" value="GlgX_Isoamylase_N_E_set"/>
</dbReference>
<dbReference type="InterPro" id="IPR011837">
    <property type="entry name" value="Glycogen_debranch_GlgX"/>
</dbReference>
<dbReference type="InterPro" id="IPR013783">
    <property type="entry name" value="Ig-like_fold"/>
</dbReference>
<dbReference type="InterPro" id="IPR017853">
    <property type="entry name" value="GH"/>
</dbReference>
<organism evidence="6 7">
    <name type="scientific">Microcella putealis</name>
    <dbReference type="NCBI Taxonomy" id="337005"/>
    <lineage>
        <taxon>Bacteria</taxon>
        <taxon>Bacillati</taxon>
        <taxon>Actinomycetota</taxon>
        <taxon>Actinomycetes</taxon>
        <taxon>Micrococcales</taxon>
        <taxon>Microbacteriaceae</taxon>
        <taxon>Microcella</taxon>
    </lineage>
</organism>
<name>A0A4Q7LPM0_9MICO</name>
<evidence type="ECO:0000256" key="2">
    <source>
        <dbReference type="ARBA" id="ARBA00022801"/>
    </source>
</evidence>
<evidence type="ECO:0000256" key="1">
    <source>
        <dbReference type="ARBA" id="ARBA00008061"/>
    </source>
</evidence>
<dbReference type="SUPFAM" id="SSF51011">
    <property type="entry name" value="Glycosyl hydrolase domain"/>
    <property type="match status" value="1"/>
</dbReference>
<dbReference type="SMART" id="SM00642">
    <property type="entry name" value="Aamy"/>
    <property type="match status" value="1"/>
</dbReference>
<keyword evidence="7" id="KW-1185">Reference proteome</keyword>
<dbReference type="Gene3D" id="3.20.20.80">
    <property type="entry name" value="Glycosidases"/>
    <property type="match status" value="1"/>
</dbReference>
<reference evidence="6 7" key="1">
    <citation type="journal article" date="2015" name="Stand. Genomic Sci.">
        <title>Genomic Encyclopedia of Bacterial and Archaeal Type Strains, Phase III: the genomes of soil and plant-associated and newly described type strains.</title>
        <authorList>
            <person name="Whitman W.B."/>
            <person name="Woyke T."/>
            <person name="Klenk H.P."/>
            <person name="Zhou Y."/>
            <person name="Lilburn T.G."/>
            <person name="Beck B.J."/>
            <person name="De Vos P."/>
            <person name="Vandamme P."/>
            <person name="Eisen J.A."/>
            <person name="Garrity G."/>
            <person name="Hugenholtz P."/>
            <person name="Kyrpides N.C."/>
        </authorList>
    </citation>
    <scope>NUCLEOTIDE SEQUENCE [LARGE SCALE GENOMIC DNA]</scope>
    <source>
        <strain evidence="6 7">CV2</strain>
    </source>
</reference>
<feature type="region of interest" description="Disordered" evidence="4">
    <location>
        <begin position="469"/>
        <end position="489"/>
    </location>
</feature>
<comment type="caution">
    <text evidence="6">The sequence shown here is derived from an EMBL/GenBank/DDBJ whole genome shotgun (WGS) entry which is preliminary data.</text>
</comment>
<protein>
    <submittedName>
        <fullName evidence="6">Glycogen operon protein</fullName>
    </submittedName>
</protein>
<evidence type="ECO:0000256" key="3">
    <source>
        <dbReference type="ARBA" id="ARBA00023295"/>
    </source>
</evidence>
<evidence type="ECO:0000259" key="5">
    <source>
        <dbReference type="SMART" id="SM00642"/>
    </source>
</evidence>
<dbReference type="SUPFAM" id="SSF81296">
    <property type="entry name" value="E set domains"/>
    <property type="match status" value="1"/>
</dbReference>
<dbReference type="Gene3D" id="2.60.40.1180">
    <property type="entry name" value="Golgi alpha-mannosidase II"/>
    <property type="match status" value="1"/>
</dbReference>
<dbReference type="EMBL" id="SGWW01000003">
    <property type="protein sequence ID" value="RZS56182.1"/>
    <property type="molecule type" value="Genomic_DNA"/>
</dbReference>
<dbReference type="Pfam" id="PF02922">
    <property type="entry name" value="CBM_48"/>
    <property type="match status" value="1"/>
</dbReference>
<proteinExistence type="inferred from homology"/>
<dbReference type="OrthoDB" id="3236218at2"/>
<dbReference type="InterPro" id="IPR006047">
    <property type="entry name" value="GH13_cat_dom"/>
</dbReference>
<dbReference type="RefSeq" id="WP_130485466.1">
    <property type="nucleotide sequence ID" value="NZ_SGWW01000003.1"/>
</dbReference>
<dbReference type="InterPro" id="IPR013780">
    <property type="entry name" value="Glyco_hydro_b"/>
</dbReference>
<dbReference type="Gene3D" id="2.60.40.10">
    <property type="entry name" value="Immunoglobulins"/>
    <property type="match status" value="1"/>
</dbReference>
<dbReference type="GO" id="GO:0005980">
    <property type="term" value="P:glycogen catabolic process"/>
    <property type="evidence" value="ECO:0007669"/>
    <property type="project" value="InterPro"/>
</dbReference>
<sequence>MQTWPGSPYPLGATFDGTGTNFALFSEVADRVELCLIDEAADGSRVETRVDLIEVDAFVWHAYLPSVQPGQLYGYRVHGQYEPEKGLRCNPNKLLLDPYAKAVHGEIDWDESLFPYRFSDPAAANHDDSGPHAMLGVVVNPFFDWAGDRHPRTPYAESVIYEAHVKGLTMTHPDIPEAIRGTYAAIAHPVTIEHLKKMGVTAIELMPVHQFVHDKHLVDQGKRNYWGYNTIGFLAPHNDYSSVGDRGQQVQEFKSMVKALHAAGIEVILDVVYNHTAEGNHMGPILSFKGIDNAAYYRLVEGDEQHYMDYTGTGNSLNVRHPHSLQLIMDSLRYWVTEMRVDGFRFDLAATLAREFYDVDRLSAFFDLVQQDPIVSQVKLIAEPWDIGPGGYQVGNFPPQWTEWNGKYRDTVRDFWRGETGTLGEFASRITGSADLYEHSGRRPVASINFVTAHDGFTLRDLVSYNEKHNEANGENNNDGESHNRSYNLGEEGPSANPIINALRARQQRNFLATLLLSQGVPMIAHGDELGRTQRGNNNVYAHDSALSWIDWANADASLIEFVGSLTRLRREHPTFRRTRFFDGRPVRRGAGEPMPDAAWLRPDGSAMDPEDWESGFGRSIGAYLNGRGIRGRDARGERIVDRSFLIYFSAHTEQVEVTLPSSDYGTRWERLIDTSGIAGEAAVLDAGATMPLEAISLVVLREWIEPELVVDDAVAASLATAAIDTVSPSSASGAL</sequence>
<gene>
    <name evidence="6" type="ORF">EV141_1634</name>
</gene>
<evidence type="ECO:0000313" key="6">
    <source>
        <dbReference type="EMBL" id="RZS56182.1"/>
    </source>
</evidence>
<feature type="domain" description="Glycosyl hydrolase family 13 catalytic" evidence="5">
    <location>
        <begin position="112"/>
        <end position="570"/>
    </location>
</feature>
<keyword evidence="2" id="KW-0378">Hydrolase</keyword>
<evidence type="ECO:0000313" key="7">
    <source>
        <dbReference type="Proteomes" id="UP000293519"/>
    </source>
</evidence>
<dbReference type="CDD" id="cd02856">
    <property type="entry name" value="E_set_GDE_Isoamylase_N"/>
    <property type="match status" value="1"/>
</dbReference>
<dbReference type="SUPFAM" id="SSF51445">
    <property type="entry name" value="(Trans)glycosidases"/>
    <property type="match status" value="1"/>
</dbReference>
<dbReference type="GO" id="GO:0004135">
    <property type="term" value="F:amylo-alpha-1,6-glucosidase activity"/>
    <property type="evidence" value="ECO:0007669"/>
    <property type="project" value="InterPro"/>
</dbReference>
<keyword evidence="3" id="KW-0326">Glycosidase</keyword>
<evidence type="ECO:0000256" key="4">
    <source>
        <dbReference type="SAM" id="MobiDB-lite"/>
    </source>
</evidence>
<comment type="similarity">
    <text evidence="1">Belongs to the glycosyl hydrolase 13 family.</text>
</comment>
<dbReference type="InterPro" id="IPR014756">
    <property type="entry name" value="Ig_E-set"/>
</dbReference>
<dbReference type="Proteomes" id="UP000293519">
    <property type="component" value="Unassembled WGS sequence"/>
</dbReference>